<evidence type="ECO:0000256" key="1">
    <source>
        <dbReference type="SAM" id="MobiDB-lite"/>
    </source>
</evidence>
<feature type="compositionally biased region" description="Low complexity" evidence="1">
    <location>
        <begin position="108"/>
        <end position="124"/>
    </location>
</feature>
<feature type="region of interest" description="Disordered" evidence="1">
    <location>
        <begin position="227"/>
        <end position="309"/>
    </location>
</feature>
<evidence type="ECO:0000259" key="2">
    <source>
        <dbReference type="Pfam" id="PF14321"/>
    </source>
</evidence>
<feature type="region of interest" description="Disordered" evidence="1">
    <location>
        <begin position="644"/>
        <end position="683"/>
    </location>
</feature>
<feature type="domain" description="DUF4382" evidence="2">
    <location>
        <begin position="44"/>
        <end position="232"/>
    </location>
</feature>
<dbReference type="RefSeq" id="WP_284060914.1">
    <property type="nucleotide sequence ID" value="NZ_CP126158.1"/>
</dbReference>
<feature type="region of interest" description="Disordered" evidence="1">
    <location>
        <begin position="75"/>
        <end position="134"/>
    </location>
</feature>
<feature type="compositionally biased region" description="Acidic residues" evidence="1">
    <location>
        <begin position="647"/>
        <end position="670"/>
    </location>
</feature>
<dbReference type="Pfam" id="PF14321">
    <property type="entry name" value="DUF4382"/>
    <property type="match status" value="2"/>
</dbReference>
<gene>
    <name evidence="3" type="ORF">ACFQFD_12115</name>
</gene>
<dbReference type="InterPro" id="IPR025491">
    <property type="entry name" value="DUF4382"/>
</dbReference>
<feature type="compositionally biased region" description="Acidic residues" evidence="1">
    <location>
        <begin position="125"/>
        <end position="134"/>
    </location>
</feature>
<feature type="compositionally biased region" description="Acidic residues" evidence="1">
    <location>
        <begin position="259"/>
        <end position="294"/>
    </location>
</feature>
<dbReference type="Proteomes" id="UP001596443">
    <property type="component" value="Unassembled WGS sequence"/>
</dbReference>
<evidence type="ECO:0000313" key="3">
    <source>
        <dbReference type="EMBL" id="MFC6786706.1"/>
    </source>
</evidence>
<feature type="compositionally biased region" description="Acidic residues" evidence="1">
    <location>
        <begin position="454"/>
        <end position="466"/>
    </location>
</feature>
<feature type="compositionally biased region" description="Acidic residues" evidence="1">
    <location>
        <begin position="239"/>
        <end position="252"/>
    </location>
</feature>
<dbReference type="GeneID" id="81209799"/>
<keyword evidence="4" id="KW-1185">Reference proteome</keyword>
<accession>A0ABD5TDQ3</accession>
<reference evidence="3 4" key="1">
    <citation type="journal article" date="2019" name="Int. J. Syst. Evol. Microbiol.">
        <title>The Global Catalogue of Microorganisms (GCM) 10K type strain sequencing project: providing services to taxonomists for standard genome sequencing and annotation.</title>
        <authorList>
            <consortium name="The Broad Institute Genomics Platform"/>
            <consortium name="The Broad Institute Genome Sequencing Center for Infectious Disease"/>
            <person name="Wu L."/>
            <person name="Ma J."/>
        </authorList>
    </citation>
    <scope>NUCLEOTIDE SEQUENCE [LARGE SCALE GENOMIC DNA]</scope>
    <source>
        <strain evidence="3 4">SYNS20</strain>
    </source>
</reference>
<evidence type="ECO:0000313" key="4">
    <source>
        <dbReference type="Proteomes" id="UP001596443"/>
    </source>
</evidence>
<dbReference type="AlphaFoldDB" id="A0ABD5TDQ3"/>
<feature type="compositionally biased region" description="Acidic residues" evidence="1">
    <location>
        <begin position="78"/>
        <end position="93"/>
    </location>
</feature>
<feature type="domain" description="DUF4382" evidence="2">
    <location>
        <begin position="310"/>
        <end position="443"/>
    </location>
</feature>
<dbReference type="PROSITE" id="PS51257">
    <property type="entry name" value="PROKAR_LIPOPROTEIN"/>
    <property type="match status" value="1"/>
</dbReference>
<name>A0ABD5TDQ3_9EURY</name>
<organism evidence="3 4">
    <name type="scientific">Halobaculum halobium</name>
    <dbReference type="NCBI Taxonomy" id="3032281"/>
    <lineage>
        <taxon>Archaea</taxon>
        <taxon>Methanobacteriati</taxon>
        <taxon>Methanobacteriota</taxon>
        <taxon>Stenosarchaea group</taxon>
        <taxon>Halobacteria</taxon>
        <taxon>Halobacteriales</taxon>
        <taxon>Haloferacaceae</taxon>
        <taxon>Halobaculum</taxon>
    </lineage>
</organism>
<sequence length="683" mass="71302">MSRHTSGWAAAAAALMLVLAGCAGGVPSTGDGGDATAAGGDDGGTVNFYISDQQNAIDQFEHLNVTITEVTLVRADGGDDGSDDTEVADDDTEVAAADTEVADDGDETNGTTTESAVTTASTETPESEDADEAGEQVTYEVDNVTLDLTELQGANASKLGSVPVPNGTYTKVFVEVDSVNGTLTDGSSADVKLPSNKLQLNKEFTVGNGEEVDFVFDVTVFERGPNGYILKPVAGESGTGDEVEIRDVDDEREERGESGENDAADGDDAADAEEADTEEADTEEADTEEADTEDPDRGENASEDASGQSSMDFYLSDEQNAMGDFAHLNVTVTSVGLKQAGNDSGWVENDVDDRTVDLTTLPGANATKLGTFGVENGTYTKVFVYVGEINATLENGDSTTVKLPSSKLQLNKEFTVGNGEDVDFVYDMSVFKAGNSGKYILKPVVSESGTGDEVPIEDVDEDEEDDKQAGGDAELAPLNASFVGNVSTDANATVEVTRNGSAVENATVDVTQELDTTETSGTYTTDANGTVTFAVDANATELSVEVTAGDDDVELEREFENETREPDDEDDEATLADLNATFVGNVSAGANATVEVTRNGSAVENATLDVTQTVDGDEIEEAYVTDANGTATFAVDANATELTVEATDADDETELEREFETDGDASDDETQSAVGAPTLRVAV</sequence>
<protein>
    <submittedName>
        <fullName evidence="3">DUF4382 domain-containing protein</fullName>
    </submittedName>
</protein>
<comment type="caution">
    <text evidence="3">The sequence shown here is derived from an EMBL/GenBank/DDBJ whole genome shotgun (WGS) entry which is preliminary data.</text>
</comment>
<feature type="region of interest" description="Disordered" evidence="1">
    <location>
        <begin position="448"/>
        <end position="471"/>
    </location>
</feature>
<proteinExistence type="predicted"/>
<dbReference type="EMBL" id="JBHSWX010000012">
    <property type="protein sequence ID" value="MFC6786706.1"/>
    <property type="molecule type" value="Genomic_DNA"/>
</dbReference>